<dbReference type="PROSITE" id="PS50110">
    <property type="entry name" value="RESPONSE_REGULATORY"/>
    <property type="match status" value="1"/>
</dbReference>
<dbReference type="InterPro" id="IPR001789">
    <property type="entry name" value="Sig_transdc_resp-reg_receiver"/>
</dbReference>
<dbReference type="GO" id="GO:0000156">
    <property type="term" value="F:phosphorelay response regulator activity"/>
    <property type="evidence" value="ECO:0007669"/>
    <property type="project" value="TreeGrafter"/>
</dbReference>
<keyword evidence="2" id="KW-0902">Two-component regulatory system</keyword>
<name>A0A2N0VL69_9BACT</name>
<evidence type="ECO:0000256" key="4">
    <source>
        <dbReference type="ARBA" id="ARBA00023125"/>
    </source>
</evidence>
<evidence type="ECO:0000256" key="7">
    <source>
        <dbReference type="PROSITE-ProRule" id="PRU01091"/>
    </source>
</evidence>
<dbReference type="GO" id="GO:0006355">
    <property type="term" value="P:regulation of DNA-templated transcription"/>
    <property type="evidence" value="ECO:0007669"/>
    <property type="project" value="InterPro"/>
</dbReference>
<dbReference type="Gene3D" id="1.10.10.10">
    <property type="entry name" value="Winged helix-like DNA-binding domain superfamily/Winged helix DNA-binding domain"/>
    <property type="match status" value="1"/>
</dbReference>
<dbReference type="Gene3D" id="3.40.50.2300">
    <property type="match status" value="1"/>
</dbReference>
<dbReference type="OrthoDB" id="9790442at2"/>
<feature type="domain" description="Response regulatory" evidence="8">
    <location>
        <begin position="2"/>
        <end position="116"/>
    </location>
</feature>
<proteinExistence type="predicted"/>
<evidence type="ECO:0000256" key="1">
    <source>
        <dbReference type="ARBA" id="ARBA00022553"/>
    </source>
</evidence>
<dbReference type="PROSITE" id="PS51755">
    <property type="entry name" value="OMPR_PHOB"/>
    <property type="match status" value="1"/>
</dbReference>
<dbReference type="InterPro" id="IPR011006">
    <property type="entry name" value="CheY-like_superfamily"/>
</dbReference>
<sequence length="229" mass="26216">MKILIVEDNPDLRENILTYLSRENYICETAEDYEQGFDKIMSHTYDVVLIDIMLPKGNGLQLLRDLISVHPQTGSIIISARNALDDKVTGLEIGADDYLTKPFQLPELLARIKAVHRRNQLEGTDTLHLGNIEINTSTRVVSVENSPLNLTPKEYDLLLYFASNKNRVLSKQTIAEHLWGDYVDHLDNLDFVYQHIKNLRKKMTAEGASDYIESVYSVGYKFVIPNQYL</sequence>
<evidence type="ECO:0000256" key="3">
    <source>
        <dbReference type="ARBA" id="ARBA00023015"/>
    </source>
</evidence>
<dbReference type="EMBL" id="PISP01000001">
    <property type="protein sequence ID" value="PKD44899.1"/>
    <property type="molecule type" value="Genomic_DNA"/>
</dbReference>
<evidence type="ECO:0000256" key="6">
    <source>
        <dbReference type="PROSITE-ProRule" id="PRU00169"/>
    </source>
</evidence>
<evidence type="ECO:0000256" key="5">
    <source>
        <dbReference type="ARBA" id="ARBA00023163"/>
    </source>
</evidence>
<dbReference type="InterPro" id="IPR001867">
    <property type="entry name" value="OmpR/PhoB-type_DNA-bd"/>
</dbReference>
<keyword evidence="3" id="KW-0805">Transcription regulation</keyword>
<dbReference type="GO" id="GO:0032993">
    <property type="term" value="C:protein-DNA complex"/>
    <property type="evidence" value="ECO:0007669"/>
    <property type="project" value="TreeGrafter"/>
</dbReference>
<organism evidence="10 11">
    <name type="scientific">Rhodohalobacter barkolensis</name>
    <dbReference type="NCBI Taxonomy" id="2053187"/>
    <lineage>
        <taxon>Bacteria</taxon>
        <taxon>Pseudomonadati</taxon>
        <taxon>Balneolota</taxon>
        <taxon>Balneolia</taxon>
        <taxon>Balneolales</taxon>
        <taxon>Balneolaceae</taxon>
        <taxon>Rhodohalobacter</taxon>
    </lineage>
</organism>
<reference evidence="10 11" key="1">
    <citation type="submission" date="2017-11" db="EMBL/GenBank/DDBJ databases">
        <title>Rhodohalobacter 15182 sp. nov., isolated from a salt lake.</title>
        <authorList>
            <person name="Han S."/>
        </authorList>
    </citation>
    <scope>NUCLEOTIDE SEQUENCE [LARGE SCALE GENOMIC DNA]</scope>
    <source>
        <strain evidence="10 11">15182</strain>
    </source>
</reference>
<dbReference type="SMART" id="SM00862">
    <property type="entry name" value="Trans_reg_C"/>
    <property type="match status" value="1"/>
</dbReference>
<dbReference type="Pfam" id="PF00486">
    <property type="entry name" value="Trans_reg_C"/>
    <property type="match status" value="1"/>
</dbReference>
<dbReference type="PANTHER" id="PTHR48111:SF22">
    <property type="entry name" value="REGULATOR OF RPOS"/>
    <property type="match status" value="1"/>
</dbReference>
<feature type="domain" description="OmpR/PhoB-type" evidence="9">
    <location>
        <begin position="124"/>
        <end position="224"/>
    </location>
</feature>
<protein>
    <submittedName>
        <fullName evidence="10">DNA-binding response regulator</fullName>
    </submittedName>
</protein>
<dbReference type="Proteomes" id="UP000233398">
    <property type="component" value="Unassembled WGS sequence"/>
</dbReference>
<evidence type="ECO:0000313" key="10">
    <source>
        <dbReference type="EMBL" id="PKD44899.1"/>
    </source>
</evidence>
<comment type="caution">
    <text evidence="10">The sequence shown here is derived from an EMBL/GenBank/DDBJ whole genome shotgun (WGS) entry which is preliminary data.</text>
</comment>
<dbReference type="InterPro" id="IPR036388">
    <property type="entry name" value="WH-like_DNA-bd_sf"/>
</dbReference>
<gene>
    <name evidence="10" type="ORF">CWD77_05415</name>
</gene>
<keyword evidence="1 6" id="KW-0597">Phosphoprotein</keyword>
<evidence type="ECO:0000256" key="2">
    <source>
        <dbReference type="ARBA" id="ARBA00023012"/>
    </source>
</evidence>
<dbReference type="GO" id="GO:0005829">
    <property type="term" value="C:cytosol"/>
    <property type="evidence" value="ECO:0007669"/>
    <property type="project" value="TreeGrafter"/>
</dbReference>
<dbReference type="Pfam" id="PF00072">
    <property type="entry name" value="Response_reg"/>
    <property type="match status" value="1"/>
</dbReference>
<keyword evidence="5" id="KW-0804">Transcription</keyword>
<dbReference type="SMART" id="SM00448">
    <property type="entry name" value="REC"/>
    <property type="match status" value="1"/>
</dbReference>
<keyword evidence="11" id="KW-1185">Reference proteome</keyword>
<accession>A0A2N0VL69</accession>
<dbReference type="PANTHER" id="PTHR48111">
    <property type="entry name" value="REGULATOR OF RPOS"/>
    <property type="match status" value="1"/>
</dbReference>
<dbReference type="Gene3D" id="6.10.250.690">
    <property type="match status" value="1"/>
</dbReference>
<dbReference type="AlphaFoldDB" id="A0A2N0VL69"/>
<dbReference type="CDD" id="cd00383">
    <property type="entry name" value="trans_reg_C"/>
    <property type="match status" value="1"/>
</dbReference>
<feature type="DNA-binding region" description="OmpR/PhoB-type" evidence="7">
    <location>
        <begin position="124"/>
        <end position="224"/>
    </location>
</feature>
<dbReference type="SUPFAM" id="SSF52172">
    <property type="entry name" value="CheY-like"/>
    <property type="match status" value="1"/>
</dbReference>
<keyword evidence="4 7" id="KW-0238">DNA-binding</keyword>
<evidence type="ECO:0000313" key="11">
    <source>
        <dbReference type="Proteomes" id="UP000233398"/>
    </source>
</evidence>
<dbReference type="RefSeq" id="WP_101072187.1">
    <property type="nucleotide sequence ID" value="NZ_PISP01000001.1"/>
</dbReference>
<evidence type="ECO:0000259" key="9">
    <source>
        <dbReference type="PROSITE" id="PS51755"/>
    </source>
</evidence>
<dbReference type="GO" id="GO:0000976">
    <property type="term" value="F:transcription cis-regulatory region binding"/>
    <property type="evidence" value="ECO:0007669"/>
    <property type="project" value="TreeGrafter"/>
</dbReference>
<feature type="modified residue" description="4-aspartylphosphate" evidence="6">
    <location>
        <position position="51"/>
    </location>
</feature>
<evidence type="ECO:0000259" key="8">
    <source>
        <dbReference type="PROSITE" id="PS50110"/>
    </source>
</evidence>
<dbReference type="InterPro" id="IPR039420">
    <property type="entry name" value="WalR-like"/>
</dbReference>